<accession>D7DVQ0</accession>
<gene>
    <name evidence="1" type="ordered locus">Aazo_1786</name>
</gene>
<sequence>MKNNINFIHKVYLGFNEFFSLLTVYPTSMIRISQKEKFKGCYVKSLRVEGEYYSESVK</sequence>
<dbReference type="KEGG" id="naz:Aazo_1786"/>
<dbReference type="Proteomes" id="UP000001511">
    <property type="component" value="Chromosome"/>
</dbReference>
<protein>
    <submittedName>
        <fullName evidence="1">Uncharacterized protein</fullName>
    </submittedName>
</protein>
<evidence type="ECO:0000313" key="2">
    <source>
        <dbReference type="Proteomes" id="UP000001511"/>
    </source>
</evidence>
<evidence type="ECO:0000313" key="1">
    <source>
        <dbReference type="EMBL" id="ADI63909.1"/>
    </source>
</evidence>
<proteinExistence type="predicted"/>
<organism evidence="1 2">
    <name type="scientific">Nostoc azollae (strain 0708)</name>
    <name type="common">Anabaena azollae (strain 0708)</name>
    <dbReference type="NCBI Taxonomy" id="551115"/>
    <lineage>
        <taxon>Bacteria</taxon>
        <taxon>Bacillati</taxon>
        <taxon>Cyanobacteriota</taxon>
        <taxon>Cyanophyceae</taxon>
        <taxon>Nostocales</taxon>
        <taxon>Nostocaceae</taxon>
        <taxon>Trichormus</taxon>
    </lineage>
</organism>
<dbReference type="HOGENOM" id="CLU_2974878_0_0_3"/>
<reference evidence="1 2" key="1">
    <citation type="journal article" date="2010" name="PLoS ONE">
        <title>Genome erosion in a nitrogen-fixing vertically transmitted endosymbiotic multicellular cyanobacterium.</title>
        <authorList>
            <person name="Ran L."/>
            <person name="Larsson J."/>
            <person name="Vigil-Stenman T."/>
            <person name="Nylander J.A."/>
            <person name="Ininbergs K."/>
            <person name="Zheng W.W."/>
            <person name="Lapidus A."/>
            <person name="Lowry S."/>
            <person name="Haselkorn R."/>
            <person name="Bergman B."/>
        </authorList>
    </citation>
    <scope>NUCLEOTIDE SEQUENCE [LARGE SCALE GENOMIC DNA]</scope>
    <source>
        <strain evidence="1 2">0708</strain>
    </source>
</reference>
<dbReference type="AlphaFoldDB" id="D7DVQ0"/>
<name>D7DVQ0_NOSA0</name>
<dbReference type="EMBL" id="CP002059">
    <property type="protein sequence ID" value="ADI63909.1"/>
    <property type="molecule type" value="Genomic_DNA"/>
</dbReference>
<keyword evidence="2" id="KW-1185">Reference proteome</keyword>